<feature type="domain" description="N-acetyltransferase" evidence="1">
    <location>
        <begin position="80"/>
        <end position="212"/>
    </location>
</feature>
<protein>
    <submittedName>
        <fullName evidence="2">GNAT family N-acetyltransferase</fullName>
    </submittedName>
</protein>
<dbReference type="Pfam" id="PF13508">
    <property type="entry name" value="Acetyltransf_7"/>
    <property type="match status" value="1"/>
</dbReference>
<dbReference type="Gene3D" id="3.40.630.30">
    <property type="match status" value="1"/>
</dbReference>
<dbReference type="CDD" id="cd04301">
    <property type="entry name" value="NAT_SF"/>
    <property type="match status" value="1"/>
</dbReference>
<sequence length="212" mass="22320">MAVPELIAAWAAGWAVSRRTPPPAARAWGCVITVGLPEQSERRVVYAPEPDAVRAACAGPVPYAWLKAAEDPDRIGRLLPPGWVVDEEDTGHLMAVDLAPPVGPSPAPPGYSVSVGETDGVHRVRVTDATGGPAAKGQLAIVGDVAVVDRVVTEEAHRRRGLGRLVMRSLAERALAEGAFTGVLGATDEGRALYETLGWKRHAALTACAYRP</sequence>
<dbReference type="RefSeq" id="WP_152263775.1">
    <property type="nucleotide sequence ID" value="NZ_VOKX01000027.1"/>
</dbReference>
<dbReference type="AlphaFoldDB" id="A0A5N5W946"/>
<evidence type="ECO:0000259" key="1">
    <source>
        <dbReference type="PROSITE" id="PS51186"/>
    </source>
</evidence>
<dbReference type="InterPro" id="IPR016181">
    <property type="entry name" value="Acyl_CoA_acyltransferase"/>
</dbReference>
<keyword evidence="3" id="KW-1185">Reference proteome</keyword>
<dbReference type="GO" id="GO:0016747">
    <property type="term" value="F:acyltransferase activity, transferring groups other than amino-acyl groups"/>
    <property type="evidence" value="ECO:0007669"/>
    <property type="project" value="InterPro"/>
</dbReference>
<dbReference type="PROSITE" id="PS51186">
    <property type="entry name" value="GNAT"/>
    <property type="match status" value="1"/>
</dbReference>
<dbReference type="Proteomes" id="UP000327000">
    <property type="component" value="Unassembled WGS sequence"/>
</dbReference>
<dbReference type="SUPFAM" id="SSF55729">
    <property type="entry name" value="Acyl-CoA N-acyltransferases (Nat)"/>
    <property type="match status" value="1"/>
</dbReference>
<gene>
    <name evidence="2" type="ORF">FRZ00_14555</name>
</gene>
<keyword evidence="2" id="KW-0808">Transferase</keyword>
<evidence type="ECO:0000313" key="2">
    <source>
        <dbReference type="EMBL" id="KAB7844946.1"/>
    </source>
</evidence>
<evidence type="ECO:0000313" key="3">
    <source>
        <dbReference type="Proteomes" id="UP000327000"/>
    </source>
</evidence>
<dbReference type="OrthoDB" id="4966223at2"/>
<proteinExistence type="predicted"/>
<reference evidence="2 3" key="1">
    <citation type="journal article" date="2019" name="Microb. Cell Fact.">
        <title>Exploring novel herbicidin analogues by transcriptional regulator overexpression and MS/MS molecular networking.</title>
        <authorList>
            <person name="Shi Y."/>
            <person name="Gu R."/>
            <person name="Li Y."/>
            <person name="Wang X."/>
            <person name="Ren W."/>
            <person name="Li X."/>
            <person name="Wang L."/>
            <person name="Xie Y."/>
            <person name="Hong B."/>
        </authorList>
    </citation>
    <scope>NUCLEOTIDE SEQUENCE [LARGE SCALE GENOMIC DNA]</scope>
    <source>
        <strain evidence="2 3">US-43</strain>
    </source>
</reference>
<dbReference type="InterPro" id="IPR000182">
    <property type="entry name" value="GNAT_dom"/>
</dbReference>
<accession>A0A5N5W946</accession>
<organism evidence="2 3">
    <name type="scientific">Streptomyces mobaraensis</name>
    <name type="common">Streptoverticillium mobaraense</name>
    <dbReference type="NCBI Taxonomy" id="35621"/>
    <lineage>
        <taxon>Bacteria</taxon>
        <taxon>Bacillati</taxon>
        <taxon>Actinomycetota</taxon>
        <taxon>Actinomycetes</taxon>
        <taxon>Kitasatosporales</taxon>
        <taxon>Streptomycetaceae</taxon>
        <taxon>Streptomyces</taxon>
    </lineage>
</organism>
<comment type="caution">
    <text evidence="2">The sequence shown here is derived from an EMBL/GenBank/DDBJ whole genome shotgun (WGS) entry which is preliminary data.</text>
</comment>
<name>A0A5N5W946_STRMB</name>
<dbReference type="EMBL" id="VOKX01000027">
    <property type="protein sequence ID" value="KAB7844946.1"/>
    <property type="molecule type" value="Genomic_DNA"/>
</dbReference>